<organism evidence="1">
    <name type="scientific">marine sediment metagenome</name>
    <dbReference type="NCBI Taxonomy" id="412755"/>
    <lineage>
        <taxon>unclassified sequences</taxon>
        <taxon>metagenomes</taxon>
        <taxon>ecological metagenomes</taxon>
    </lineage>
</organism>
<dbReference type="EMBL" id="LAZR01001261">
    <property type="protein sequence ID" value="KKN47695.1"/>
    <property type="molecule type" value="Genomic_DNA"/>
</dbReference>
<reference evidence="1" key="1">
    <citation type="journal article" date="2015" name="Nature">
        <title>Complex archaea that bridge the gap between prokaryotes and eukaryotes.</title>
        <authorList>
            <person name="Spang A."/>
            <person name="Saw J.H."/>
            <person name="Jorgensen S.L."/>
            <person name="Zaremba-Niedzwiedzka K."/>
            <person name="Martijn J."/>
            <person name="Lind A.E."/>
            <person name="van Eijk R."/>
            <person name="Schleper C."/>
            <person name="Guy L."/>
            <person name="Ettema T.J."/>
        </authorList>
    </citation>
    <scope>NUCLEOTIDE SEQUENCE</scope>
</reference>
<evidence type="ECO:0000313" key="1">
    <source>
        <dbReference type="EMBL" id="KKN47695.1"/>
    </source>
</evidence>
<gene>
    <name evidence="1" type="ORF">LCGC14_0660180</name>
</gene>
<protein>
    <submittedName>
        <fullName evidence="1">Uncharacterized protein</fullName>
    </submittedName>
</protein>
<dbReference type="AlphaFoldDB" id="A0A0F9QTQ4"/>
<comment type="caution">
    <text evidence="1">The sequence shown here is derived from an EMBL/GenBank/DDBJ whole genome shotgun (WGS) entry which is preliminary data.</text>
</comment>
<name>A0A0F9QTQ4_9ZZZZ</name>
<sequence>MAKVWVARTANYESHIDDGPYGTEETWVPKDMWWEEVEMQETRLDFEAALAEALKTKHLMDTMPTNEEGDFTL</sequence>
<proteinExistence type="predicted"/>
<accession>A0A0F9QTQ4</accession>